<gene>
    <name evidence="7" type="ORF">Cgig2_031612</name>
</gene>
<dbReference type="Pfam" id="PF15612">
    <property type="entry name" value="WHIM1"/>
    <property type="match status" value="1"/>
</dbReference>
<dbReference type="EMBL" id="JAKOGI010000481">
    <property type="protein sequence ID" value="KAJ8434366.1"/>
    <property type="molecule type" value="Genomic_DNA"/>
</dbReference>
<evidence type="ECO:0000256" key="3">
    <source>
        <dbReference type="PROSITE-ProRule" id="PRU00108"/>
    </source>
</evidence>
<feature type="domain" description="Homeobox" evidence="6">
    <location>
        <begin position="36"/>
        <end position="86"/>
    </location>
</feature>
<proteinExistence type="predicted"/>
<keyword evidence="3 4" id="KW-0371">Homeobox</keyword>
<feature type="region of interest" description="Disordered" evidence="5">
    <location>
        <begin position="690"/>
        <end position="717"/>
    </location>
</feature>
<dbReference type="PANTHER" id="PTHR36968:SF8">
    <property type="entry name" value="HOMEOBOX-DDT DOMAIN PROTEIN RLT3 ISOFORM X1"/>
    <property type="match status" value="1"/>
</dbReference>
<dbReference type="InterPro" id="IPR028941">
    <property type="entry name" value="WHIM2_dom"/>
</dbReference>
<dbReference type="GO" id="GO:0006357">
    <property type="term" value="P:regulation of transcription by RNA polymerase II"/>
    <property type="evidence" value="ECO:0007669"/>
    <property type="project" value="InterPro"/>
</dbReference>
<evidence type="ECO:0000256" key="5">
    <source>
        <dbReference type="SAM" id="MobiDB-lite"/>
    </source>
</evidence>
<sequence length="1097" mass="122630">MAIQLHPNHGAPFSLYPTTRGVSDFDDGVYNLQRKTPLQLQTLENLYTDDKHPTQSRMEDYASALGLTYEQVRRWFIERRRRDKQNVGRSRGRGSKSAGNSAKKKCKTKNNKNVSNLAPGEDGNTRRGPLLAKDMLYSPDYILKKVFRKDGPLLGVEFDCLPSTAFQGNSGSSESGCSQASSQNEQRELKRRKVSKPANLNSEQHSQTRIPVKRHGMGKGLMSVLQLMNSQASSRDNVRESKRRKVDLIPHENNKAKRECCKLALNSASCEENLCSFETLADDEELELWELQAGSNPLTCSAHFTTGGTHACSLCKGLLPKFPPGSVRMKNPLSMHPWNSSLELVKKLFKDSVLIGKLHVCLLEFLLSDIEKELCDGVSIHSGKNRMFLNLLHAAEDQKFIVKCWKTSLNSLTWIEILRQVLVAAGFGSKEGILRKGCTGKETEDMVKYGLSPGTLKAELFSILLEQGNKGMKVTELAVSSRITELNPAKTEGELEDVICSTLASDITLFEKISSSTYRLRLASIMKKDGNQPDGEDCGSIDDESRECSVRSVNNSECDSGNPTSRLDAKHHSGGSSTLSLCTEIDESYPGESWLLGLMEGEYSDLSVEEKLNALLALVDLLSAGSSIRVQDPSRARADCLPSVYQHGSGGKIKRSSLRQPSLPNFARGDVREAFGIERIHQSSECRPVDSSVSSALSRVKEKPSSKLKNSHGAESGGHLHSMQSIFLGSDRRYNRYWLFLGPCDTDDPGHRRVYFESSEDGHWEVIDSEETFCGLLAALNSEGRREAALLASLEKRMSVLLDEMSSRMAIDTCMSQSAQSDISEIDRINEDSPSPISDIDNILPLAETSHNTAMSTCHPVFQVEKKIEEQKQKYARVQAYDLWVWNSFYSDLHAVKHGKRSYFESLTRCGSCHDLYWRDERHCKTCHKTFELDFDLEEKYAVHVATCRAAEHADTYQTHTVLPSQLQALKAAIHAIELVMPEDAFIAVWKKSARKLWVRRLRRTSSLHDLSQVLADFVGAFNIDWLSQCNIAIENDSVFKDIVSCFRSMPQTSSAIALWLVKLDSLLAARLIEGSEVRLSKGMILFEKFLLLDETF</sequence>
<evidence type="ECO:0000259" key="6">
    <source>
        <dbReference type="PROSITE" id="PS50071"/>
    </source>
</evidence>
<keyword evidence="8" id="KW-1185">Reference proteome</keyword>
<dbReference type="GO" id="GO:0005634">
    <property type="term" value="C:nucleus"/>
    <property type="evidence" value="ECO:0007669"/>
    <property type="project" value="UniProtKB-SubCell"/>
</dbReference>
<dbReference type="PANTHER" id="PTHR36968">
    <property type="entry name" value="HOMEOBOX-DDT DOMAIN PROTEIN RLT2"/>
    <property type="match status" value="1"/>
</dbReference>
<comment type="subcellular location">
    <subcellularLocation>
        <location evidence="1 3 4">Nucleus</location>
    </subcellularLocation>
</comment>
<dbReference type="OrthoDB" id="6159439at2759"/>
<dbReference type="CDD" id="cd00086">
    <property type="entry name" value="homeodomain"/>
    <property type="match status" value="1"/>
</dbReference>
<dbReference type="Proteomes" id="UP001153076">
    <property type="component" value="Unassembled WGS sequence"/>
</dbReference>
<evidence type="ECO:0000256" key="2">
    <source>
        <dbReference type="ARBA" id="ARBA00023242"/>
    </source>
</evidence>
<dbReference type="SMART" id="SM00389">
    <property type="entry name" value="HOX"/>
    <property type="match status" value="1"/>
</dbReference>
<feature type="compositionally biased region" description="Polar residues" evidence="5">
    <location>
        <begin position="553"/>
        <end position="565"/>
    </location>
</feature>
<dbReference type="InterPro" id="IPR028942">
    <property type="entry name" value="WHIM1_dom"/>
</dbReference>
<feature type="region of interest" description="Disordered" evidence="5">
    <location>
        <begin position="168"/>
        <end position="215"/>
    </location>
</feature>
<dbReference type="InterPro" id="IPR001356">
    <property type="entry name" value="HD"/>
</dbReference>
<feature type="region of interest" description="Disordered" evidence="5">
    <location>
        <begin position="83"/>
        <end position="129"/>
    </location>
</feature>
<keyword evidence="2 3" id="KW-0539">Nucleus</keyword>
<dbReference type="PROSITE" id="PS50071">
    <property type="entry name" value="HOMEOBOX_2"/>
    <property type="match status" value="1"/>
</dbReference>
<accession>A0A9Q1JZM3</accession>
<protein>
    <recommendedName>
        <fullName evidence="6">Homeobox domain-containing protein</fullName>
    </recommendedName>
</protein>
<dbReference type="InterPro" id="IPR009057">
    <property type="entry name" value="Homeodomain-like_sf"/>
</dbReference>
<evidence type="ECO:0000313" key="8">
    <source>
        <dbReference type="Proteomes" id="UP001153076"/>
    </source>
</evidence>
<dbReference type="Gene3D" id="1.10.10.60">
    <property type="entry name" value="Homeodomain-like"/>
    <property type="match status" value="1"/>
</dbReference>
<feature type="region of interest" description="Disordered" evidence="5">
    <location>
        <begin position="553"/>
        <end position="577"/>
    </location>
</feature>
<organism evidence="7 8">
    <name type="scientific">Carnegiea gigantea</name>
    <dbReference type="NCBI Taxonomy" id="171969"/>
    <lineage>
        <taxon>Eukaryota</taxon>
        <taxon>Viridiplantae</taxon>
        <taxon>Streptophyta</taxon>
        <taxon>Embryophyta</taxon>
        <taxon>Tracheophyta</taxon>
        <taxon>Spermatophyta</taxon>
        <taxon>Magnoliopsida</taxon>
        <taxon>eudicotyledons</taxon>
        <taxon>Gunneridae</taxon>
        <taxon>Pentapetalae</taxon>
        <taxon>Caryophyllales</taxon>
        <taxon>Cactineae</taxon>
        <taxon>Cactaceae</taxon>
        <taxon>Cactoideae</taxon>
        <taxon>Echinocereeae</taxon>
        <taxon>Carnegiea</taxon>
    </lineage>
</organism>
<dbReference type="GO" id="GO:0003677">
    <property type="term" value="F:DNA binding"/>
    <property type="evidence" value="ECO:0007669"/>
    <property type="project" value="UniProtKB-UniRule"/>
</dbReference>
<reference evidence="7" key="1">
    <citation type="submission" date="2022-04" db="EMBL/GenBank/DDBJ databases">
        <title>Carnegiea gigantea Genome sequencing and assembly v2.</title>
        <authorList>
            <person name="Copetti D."/>
            <person name="Sanderson M.J."/>
            <person name="Burquez A."/>
            <person name="Wojciechowski M.F."/>
        </authorList>
    </citation>
    <scope>NUCLEOTIDE SEQUENCE</scope>
    <source>
        <strain evidence="7">SGP5-SGP5p</strain>
        <tissue evidence="7">Aerial part</tissue>
    </source>
</reference>
<evidence type="ECO:0000256" key="1">
    <source>
        <dbReference type="ARBA" id="ARBA00004123"/>
    </source>
</evidence>
<feature type="DNA-binding region" description="Homeobox" evidence="3">
    <location>
        <begin position="38"/>
        <end position="87"/>
    </location>
</feature>
<name>A0A9Q1JZM3_9CARY</name>
<feature type="compositionally biased region" description="Polar residues" evidence="5">
    <location>
        <begin position="198"/>
        <end position="209"/>
    </location>
</feature>
<dbReference type="SUPFAM" id="SSF46689">
    <property type="entry name" value="Homeodomain-like"/>
    <property type="match status" value="1"/>
</dbReference>
<dbReference type="Pfam" id="PF15613">
    <property type="entry name" value="WSD"/>
    <property type="match status" value="1"/>
</dbReference>
<comment type="caution">
    <text evidence="7">The sequence shown here is derived from an EMBL/GenBank/DDBJ whole genome shotgun (WGS) entry which is preliminary data.</text>
</comment>
<dbReference type="Pfam" id="PF00046">
    <property type="entry name" value="Homeodomain"/>
    <property type="match status" value="1"/>
</dbReference>
<dbReference type="InterPro" id="IPR044977">
    <property type="entry name" value="RLT1-3"/>
</dbReference>
<dbReference type="AlphaFoldDB" id="A0A9Q1JZM3"/>
<evidence type="ECO:0000256" key="4">
    <source>
        <dbReference type="RuleBase" id="RU000682"/>
    </source>
</evidence>
<feature type="compositionally biased region" description="Low complexity" evidence="5">
    <location>
        <begin position="168"/>
        <end position="183"/>
    </location>
</feature>
<keyword evidence="3 4" id="KW-0238">DNA-binding</keyword>
<evidence type="ECO:0000313" key="7">
    <source>
        <dbReference type="EMBL" id="KAJ8434366.1"/>
    </source>
</evidence>